<dbReference type="EMBL" id="MFEY01000004">
    <property type="protein sequence ID" value="OGE90724.1"/>
    <property type="molecule type" value="Genomic_DNA"/>
</dbReference>
<keyword evidence="3" id="KW-0732">Signal</keyword>
<sequence length="1006" mass="109561">MSSNPKHNRIIQLLALVLLANFALANLAFAQVSDDGTCTGATSPVAPVGTGPDRWQKGCIAAGGTWTPSAKTPAVKVTKTDFDAANNPASKANCDILSRLVSIVTGGDLKAALGQGLTGPINAQRPTTICEVVDGTVQVDTNGFWNKDGKLARSTLALNFQTKLVLGTTFTQDQWATKQKANVGKIVGASAGGDFIGWILNMVLSVVASALSILTALAAEVFSYASGAALDISTMPAAVNIGWAIVRDICNMFFIIILIVIALAAILHIESYDYRHLLGHLVIMAILVNFSQVIAVEIMKAVNLLALIFRGNGLDGVMGAIFSVLDFKELFSGNVSWQEGLALGLGKIAYAIVGLVVYLALAAMFIIRLVGLYVLIIFSPVAYVARILPATEKYSEEWWSHFVKYLIWAPVAMFMIRLTILVANDPRFAITGAENTSFKFWILCAFLAASLLVAKEAGMVGGEMIVHGVQGTATAALKGIGHGMGRFAGRKYNEATGKLLHTEGGKKPSKLARFAYAALNPVGTYKGFSKRGEELAHHQTELATAYGQQIAERLWTGTTLPHAQLVERRAENEKLKFLTDMKKEQLMQLAVEAEGIGGHEGETTRLAIMKAVAANGFTDDLMRMKHFTEKYGEKITHPDGTQSVAINSPDTVHRLLMTYLGKGEQAMRFIGEDMEDMGKNTNHPEYLGHTFFNPDTSMWEEGMKEVGPERDNGFGHKIKTLDNTHQADYAKGEFSKKKVNDLVTMAPHGLAPIMGELDADGKIITSKTPIMDPTTVKPIMDEATGQQKRNANTGELMFTEPEQKRDANGKLMFDVRTDGKEIRNTYWGATDITDASKAFYDQQNNLMNDPVTLDRVQNIQPRVKDTQLATKVTHDGRLIINNSDELRKVQNLWTHQRDQAQVLYAEKLGLPQNQRGGLSTMKLYLNYESDPAKREVFVDGDRAVDFNYSFVMKKAAQAKGAQNVDGGGGGQQQRAQVPQPPAPPAAPFLTDARGNPIDREGNPIRP</sequence>
<dbReference type="AlphaFoldDB" id="A0A1F5PLP1"/>
<feature type="transmembrane region" description="Helical" evidence="2">
    <location>
        <begin position="436"/>
        <end position="454"/>
    </location>
</feature>
<evidence type="ECO:0000313" key="5">
    <source>
        <dbReference type="Proteomes" id="UP000177682"/>
    </source>
</evidence>
<organism evidence="4 5">
    <name type="scientific">Candidatus Doudnabacteria bacterium RIFCSPHIGHO2_12_FULL_48_16</name>
    <dbReference type="NCBI Taxonomy" id="1817838"/>
    <lineage>
        <taxon>Bacteria</taxon>
        <taxon>Candidatus Doudnaibacteriota</taxon>
    </lineage>
</organism>
<feature type="transmembrane region" description="Helical" evidence="2">
    <location>
        <begin position="340"/>
        <end position="361"/>
    </location>
</feature>
<feature type="transmembrane region" description="Helical" evidence="2">
    <location>
        <begin position="195"/>
        <end position="217"/>
    </location>
</feature>
<keyword evidence="2" id="KW-0472">Membrane</keyword>
<feature type="transmembrane region" description="Helical" evidence="2">
    <location>
        <begin position="252"/>
        <end position="269"/>
    </location>
</feature>
<evidence type="ECO:0000256" key="3">
    <source>
        <dbReference type="SAM" id="SignalP"/>
    </source>
</evidence>
<proteinExistence type="predicted"/>
<feature type="transmembrane region" description="Helical" evidence="2">
    <location>
        <begin position="405"/>
        <end position="424"/>
    </location>
</feature>
<reference evidence="4 5" key="1">
    <citation type="journal article" date="2016" name="Nat. Commun.">
        <title>Thousands of microbial genomes shed light on interconnected biogeochemical processes in an aquifer system.</title>
        <authorList>
            <person name="Anantharaman K."/>
            <person name="Brown C.T."/>
            <person name="Hug L.A."/>
            <person name="Sharon I."/>
            <person name="Castelle C.J."/>
            <person name="Probst A.J."/>
            <person name="Thomas B.C."/>
            <person name="Singh A."/>
            <person name="Wilkins M.J."/>
            <person name="Karaoz U."/>
            <person name="Brodie E.L."/>
            <person name="Williams K.H."/>
            <person name="Hubbard S.S."/>
            <person name="Banfield J.F."/>
        </authorList>
    </citation>
    <scope>NUCLEOTIDE SEQUENCE [LARGE SCALE GENOMIC DNA]</scope>
</reference>
<feature type="transmembrane region" description="Helical" evidence="2">
    <location>
        <begin position="366"/>
        <end position="385"/>
    </location>
</feature>
<feature type="transmembrane region" description="Helical" evidence="2">
    <location>
        <begin position="224"/>
        <end position="246"/>
    </location>
</feature>
<accession>A0A1F5PLP1</accession>
<gene>
    <name evidence="4" type="ORF">A3E29_01190</name>
</gene>
<feature type="region of interest" description="Disordered" evidence="1">
    <location>
        <begin position="960"/>
        <end position="1006"/>
    </location>
</feature>
<dbReference type="Proteomes" id="UP000177682">
    <property type="component" value="Unassembled WGS sequence"/>
</dbReference>
<evidence type="ECO:0000256" key="2">
    <source>
        <dbReference type="SAM" id="Phobius"/>
    </source>
</evidence>
<protein>
    <submittedName>
        <fullName evidence="4">Uncharacterized protein</fullName>
    </submittedName>
</protein>
<feature type="chain" id="PRO_5009520429" evidence="3">
    <location>
        <begin position="31"/>
        <end position="1006"/>
    </location>
</feature>
<name>A0A1F5PLP1_9BACT</name>
<feature type="transmembrane region" description="Helical" evidence="2">
    <location>
        <begin position="281"/>
        <end position="309"/>
    </location>
</feature>
<feature type="compositionally biased region" description="Basic and acidic residues" evidence="1">
    <location>
        <begin position="996"/>
        <end position="1006"/>
    </location>
</feature>
<evidence type="ECO:0000313" key="4">
    <source>
        <dbReference type="EMBL" id="OGE90724.1"/>
    </source>
</evidence>
<feature type="signal peptide" evidence="3">
    <location>
        <begin position="1"/>
        <end position="30"/>
    </location>
</feature>
<keyword evidence="2" id="KW-1133">Transmembrane helix</keyword>
<evidence type="ECO:0000256" key="1">
    <source>
        <dbReference type="SAM" id="MobiDB-lite"/>
    </source>
</evidence>
<comment type="caution">
    <text evidence="4">The sequence shown here is derived from an EMBL/GenBank/DDBJ whole genome shotgun (WGS) entry which is preliminary data.</text>
</comment>
<keyword evidence="2" id="KW-0812">Transmembrane</keyword>